<reference evidence="2 3" key="1">
    <citation type="journal article" date="2015" name="Nature">
        <title>rRNA introns, odd ribosomes, and small enigmatic genomes across a large radiation of phyla.</title>
        <authorList>
            <person name="Brown C.T."/>
            <person name="Hug L.A."/>
            <person name="Thomas B.C."/>
            <person name="Sharon I."/>
            <person name="Castelle C.J."/>
            <person name="Singh A."/>
            <person name="Wilkins M.J."/>
            <person name="Williams K.H."/>
            <person name="Banfield J.F."/>
        </authorList>
    </citation>
    <scope>NUCLEOTIDE SEQUENCE [LARGE SCALE GENOMIC DNA]</scope>
</reference>
<gene>
    <name evidence="2" type="ORF">US05_C0014G0004</name>
</gene>
<keyword evidence="1" id="KW-1133">Transmembrane helix</keyword>
<sequence>MEYKKDLFILEFYNGIVSSVNNSMKKLFFAYFKQKAFFILAIILVFCVIKIFPNLNDISKIGTISAIILFVGFYFIFNKLMNKKPK</sequence>
<protein>
    <submittedName>
        <fullName evidence="2">Uncharacterized protein</fullName>
    </submittedName>
</protein>
<dbReference type="EMBL" id="LBRM01000014">
    <property type="protein sequence ID" value="KKP97589.1"/>
    <property type="molecule type" value="Genomic_DNA"/>
</dbReference>
<comment type="caution">
    <text evidence="2">The sequence shown here is derived from an EMBL/GenBank/DDBJ whole genome shotgun (WGS) entry which is preliminary data.</text>
</comment>
<proteinExistence type="predicted"/>
<feature type="transmembrane region" description="Helical" evidence="1">
    <location>
        <begin position="36"/>
        <end position="52"/>
    </location>
</feature>
<keyword evidence="1" id="KW-0812">Transmembrane</keyword>
<organism evidence="2 3">
    <name type="scientific">Candidatus Nomurabacteria bacterium GW2011_GWA1_36_15</name>
    <dbReference type="NCBI Taxonomy" id="1618728"/>
    <lineage>
        <taxon>Bacteria</taxon>
        <taxon>Candidatus Nomuraibacteriota</taxon>
    </lineage>
</organism>
<keyword evidence="1" id="KW-0472">Membrane</keyword>
<evidence type="ECO:0000313" key="2">
    <source>
        <dbReference type="EMBL" id="KKP97589.1"/>
    </source>
</evidence>
<evidence type="ECO:0000256" key="1">
    <source>
        <dbReference type="SAM" id="Phobius"/>
    </source>
</evidence>
<dbReference type="AlphaFoldDB" id="A0A0G0DSV6"/>
<accession>A0A0G0DSV6</accession>
<feature type="transmembrane region" description="Helical" evidence="1">
    <location>
        <begin position="58"/>
        <end position="77"/>
    </location>
</feature>
<name>A0A0G0DSV6_9BACT</name>
<evidence type="ECO:0000313" key="3">
    <source>
        <dbReference type="Proteomes" id="UP000034606"/>
    </source>
</evidence>
<dbReference type="Proteomes" id="UP000034606">
    <property type="component" value="Unassembled WGS sequence"/>
</dbReference>